<keyword evidence="11" id="KW-1185">Reference proteome</keyword>
<dbReference type="InterPro" id="IPR036259">
    <property type="entry name" value="MFS_trans_sf"/>
</dbReference>
<evidence type="ECO:0000256" key="6">
    <source>
        <dbReference type="ARBA" id="ARBA00023136"/>
    </source>
</evidence>
<feature type="transmembrane region" description="Helical" evidence="8">
    <location>
        <begin position="218"/>
        <end position="235"/>
    </location>
</feature>
<comment type="subcellular location">
    <subcellularLocation>
        <location evidence="1">Membrane</location>
        <topology evidence="1">Multi-pass membrane protein</topology>
    </subcellularLocation>
</comment>
<accession>A0AA38RYL4</accession>
<dbReference type="AlphaFoldDB" id="A0AA38RYL4"/>
<evidence type="ECO:0000259" key="9">
    <source>
        <dbReference type="PROSITE" id="PS50850"/>
    </source>
</evidence>
<sequence length="751" mass="82433">MGTTLLKIHVPAESNLVAADTPSFFSVSPSPGSIQLHSLVLQKGAAAQQPQDSPKIPAQPPARLPSNIPLRTLSQPSTRLQDSQEASSSSLLHPRHSYQFDEEDEAFSSEASWTDTGDIAEQLDDEDPIRDRLTGDPDDEILGSVLKRQPRYADKKRVRYDDGLSPSRSRSPYRPGAVSKEAIEIPEPAPRRIPWAERKIAAVMAGGTGIHGLTGKPLIYFTSIFVSLGVFLFGYDQGVMSGIITGPYFIDYFHQPSRAEVGTMVAILEIGAFISSLTVGRIGDILGRRKTILYGSMIFFVGGALQTFATSMAMMMVGRIIAGLGVGMLSTIVPVYQSEISPPHNRGKLACIEFSGNIIGYTTSVWVDYFCGYIEGDLSWRLPLMMQCIMGALLGFGALIIVESPRWLLDNDHDEEGIVVIANLYGGGDIHDARARDVFRDIKMNVLITRQEGERTYTDMFKRYRQRVFIAMSAQALAQLNGINVISYYAPYVFESAGWVGHAAVLMTGINGITYFLSTIPPWYIVDRWGRRPILLSGAVMMTISLSLISYFIYLDVASTPTMVVVFVMIYNAAFGYSWGPIPWLYPPEILPLKIRSKGASLSTATNWAFNWLVGEMTPILQEWIKWRLYLVHAFFCAVSFVVVYFLYPETCGVRLEDMDALFGDATANLGTPATPGTPSVGPVGTPSAIGRGPLLGPSSAIPGLDIDPPDVVDRKPDHQGNGGLKGWLPKLFGRGRERTGEYAPLGQRDD</sequence>
<feature type="transmembrane region" description="Helical" evidence="8">
    <location>
        <begin position="627"/>
        <end position="648"/>
    </location>
</feature>
<evidence type="ECO:0000256" key="2">
    <source>
        <dbReference type="ARBA" id="ARBA00010992"/>
    </source>
</evidence>
<evidence type="ECO:0000256" key="4">
    <source>
        <dbReference type="ARBA" id="ARBA00022692"/>
    </source>
</evidence>
<evidence type="ECO:0000313" key="10">
    <source>
        <dbReference type="EMBL" id="KAJ9144815.1"/>
    </source>
</evidence>
<comment type="caution">
    <text evidence="10">The sequence shown here is derived from an EMBL/GenBank/DDBJ whole genome shotgun (WGS) entry which is preliminary data.</text>
</comment>
<dbReference type="PANTHER" id="PTHR48022">
    <property type="entry name" value="PLASTIDIC GLUCOSE TRANSPORTER 4"/>
    <property type="match status" value="1"/>
</dbReference>
<dbReference type="PANTHER" id="PTHR48022:SF73">
    <property type="entry name" value="METABOLITE TRANSPORT PROTEIN YDL199C-RELATED"/>
    <property type="match status" value="1"/>
</dbReference>
<dbReference type="PRINTS" id="PR00171">
    <property type="entry name" value="SUGRTRNSPORT"/>
</dbReference>
<evidence type="ECO:0000256" key="1">
    <source>
        <dbReference type="ARBA" id="ARBA00004141"/>
    </source>
</evidence>
<name>A0AA38RYL4_9PEZI</name>
<evidence type="ECO:0000256" key="8">
    <source>
        <dbReference type="SAM" id="Phobius"/>
    </source>
</evidence>
<dbReference type="Proteomes" id="UP001174691">
    <property type="component" value="Unassembled WGS sequence"/>
</dbReference>
<organism evidence="10 11">
    <name type="scientific">Coniochaeta hoffmannii</name>
    <dbReference type="NCBI Taxonomy" id="91930"/>
    <lineage>
        <taxon>Eukaryota</taxon>
        <taxon>Fungi</taxon>
        <taxon>Dikarya</taxon>
        <taxon>Ascomycota</taxon>
        <taxon>Pezizomycotina</taxon>
        <taxon>Sordariomycetes</taxon>
        <taxon>Sordariomycetidae</taxon>
        <taxon>Coniochaetales</taxon>
        <taxon>Coniochaetaceae</taxon>
        <taxon>Coniochaeta</taxon>
    </lineage>
</organism>
<feature type="transmembrane region" description="Helical" evidence="8">
    <location>
        <begin position="502"/>
        <end position="526"/>
    </location>
</feature>
<keyword evidence="5 8" id="KW-1133">Transmembrane helix</keyword>
<dbReference type="InterPro" id="IPR020846">
    <property type="entry name" value="MFS_dom"/>
</dbReference>
<dbReference type="InterPro" id="IPR050360">
    <property type="entry name" value="MFS_Sugar_Transporters"/>
</dbReference>
<feature type="compositionally biased region" description="Polar residues" evidence="7">
    <location>
        <begin position="72"/>
        <end position="91"/>
    </location>
</feature>
<evidence type="ECO:0000256" key="7">
    <source>
        <dbReference type="SAM" id="MobiDB-lite"/>
    </source>
</evidence>
<feature type="region of interest" description="Disordered" evidence="7">
    <location>
        <begin position="42"/>
        <end position="182"/>
    </location>
</feature>
<dbReference type="InterPro" id="IPR005828">
    <property type="entry name" value="MFS_sugar_transport-like"/>
</dbReference>
<keyword evidence="3" id="KW-0813">Transport</keyword>
<feature type="transmembrane region" description="Helical" evidence="8">
    <location>
        <begin position="292"/>
        <end position="314"/>
    </location>
</feature>
<dbReference type="FunFam" id="1.20.1250.20:FF:000119">
    <property type="entry name" value="MFS monosaccharide transporter, putative"/>
    <property type="match status" value="1"/>
</dbReference>
<dbReference type="NCBIfam" id="TIGR00879">
    <property type="entry name" value="SP"/>
    <property type="match status" value="1"/>
</dbReference>
<feature type="transmembrane region" description="Helical" evidence="8">
    <location>
        <begin position="349"/>
        <end position="370"/>
    </location>
</feature>
<dbReference type="Gene3D" id="1.20.1250.20">
    <property type="entry name" value="MFS general substrate transporter like domains"/>
    <property type="match status" value="1"/>
</dbReference>
<feature type="transmembrane region" description="Helical" evidence="8">
    <location>
        <begin position="382"/>
        <end position="402"/>
    </location>
</feature>
<feature type="region of interest" description="Disordered" evidence="7">
    <location>
        <begin position="707"/>
        <end position="733"/>
    </location>
</feature>
<comment type="similarity">
    <text evidence="2">Belongs to the major facilitator superfamily. Sugar transporter (TC 2.A.1.1) family.</text>
</comment>
<feature type="compositionally biased region" description="Low complexity" evidence="7">
    <location>
        <begin position="165"/>
        <end position="175"/>
    </location>
</feature>
<feature type="transmembrane region" description="Helical" evidence="8">
    <location>
        <begin position="468"/>
        <end position="490"/>
    </location>
</feature>
<proteinExistence type="inferred from homology"/>
<dbReference type="InterPro" id="IPR003663">
    <property type="entry name" value="Sugar/inositol_transpt"/>
</dbReference>
<feature type="domain" description="Major facilitator superfamily (MFS) profile" evidence="9">
    <location>
        <begin position="222"/>
        <end position="652"/>
    </location>
</feature>
<evidence type="ECO:0000313" key="11">
    <source>
        <dbReference type="Proteomes" id="UP001174691"/>
    </source>
</evidence>
<feature type="compositionally biased region" description="Basic and acidic residues" evidence="7">
    <location>
        <begin position="151"/>
        <end position="162"/>
    </location>
</feature>
<protein>
    <submittedName>
        <fullName evidence="10">Hexose transporter</fullName>
    </submittedName>
</protein>
<dbReference type="EMBL" id="JANBVN010000095">
    <property type="protein sequence ID" value="KAJ9144815.1"/>
    <property type="molecule type" value="Genomic_DNA"/>
</dbReference>
<dbReference type="GO" id="GO:0016020">
    <property type="term" value="C:membrane"/>
    <property type="evidence" value="ECO:0007669"/>
    <property type="project" value="UniProtKB-SubCell"/>
</dbReference>
<dbReference type="SUPFAM" id="SSF103473">
    <property type="entry name" value="MFS general substrate transporter"/>
    <property type="match status" value="1"/>
</dbReference>
<keyword evidence="4 8" id="KW-0812">Transmembrane</keyword>
<feature type="transmembrane region" description="Helical" evidence="8">
    <location>
        <begin position="320"/>
        <end position="337"/>
    </location>
</feature>
<dbReference type="PROSITE" id="PS00217">
    <property type="entry name" value="SUGAR_TRANSPORT_2"/>
    <property type="match status" value="1"/>
</dbReference>
<feature type="transmembrane region" description="Helical" evidence="8">
    <location>
        <begin position="566"/>
        <end position="586"/>
    </location>
</feature>
<feature type="transmembrane region" description="Helical" evidence="8">
    <location>
        <begin position="533"/>
        <end position="554"/>
    </location>
</feature>
<dbReference type="Pfam" id="PF00083">
    <property type="entry name" value="Sugar_tr"/>
    <property type="match status" value="1"/>
</dbReference>
<gene>
    <name evidence="10" type="ORF">NKR19_g6295</name>
</gene>
<keyword evidence="6 8" id="KW-0472">Membrane</keyword>
<evidence type="ECO:0000256" key="3">
    <source>
        <dbReference type="ARBA" id="ARBA00022448"/>
    </source>
</evidence>
<reference evidence="10" key="1">
    <citation type="submission" date="2022-07" db="EMBL/GenBank/DDBJ databases">
        <title>Fungi with potential for degradation of polypropylene.</title>
        <authorList>
            <person name="Gostincar C."/>
        </authorList>
    </citation>
    <scope>NUCLEOTIDE SEQUENCE</scope>
    <source>
        <strain evidence="10">EXF-13287</strain>
    </source>
</reference>
<feature type="transmembrane region" description="Helical" evidence="8">
    <location>
        <begin position="261"/>
        <end position="280"/>
    </location>
</feature>
<evidence type="ECO:0000256" key="5">
    <source>
        <dbReference type="ARBA" id="ARBA00022989"/>
    </source>
</evidence>
<dbReference type="PROSITE" id="PS50850">
    <property type="entry name" value="MFS"/>
    <property type="match status" value="1"/>
</dbReference>
<dbReference type="InterPro" id="IPR005829">
    <property type="entry name" value="Sugar_transporter_CS"/>
</dbReference>
<dbReference type="GO" id="GO:0005351">
    <property type="term" value="F:carbohydrate:proton symporter activity"/>
    <property type="evidence" value="ECO:0007669"/>
    <property type="project" value="TreeGrafter"/>
</dbReference>